<dbReference type="GO" id="GO:0016491">
    <property type="term" value="F:oxidoreductase activity"/>
    <property type="evidence" value="ECO:0007669"/>
    <property type="project" value="UniProtKB-KW"/>
</dbReference>
<proteinExistence type="inferred from homology"/>
<dbReference type="PRINTS" id="PR00081">
    <property type="entry name" value="GDHRDH"/>
</dbReference>
<dbReference type="InterPro" id="IPR002347">
    <property type="entry name" value="SDR_fam"/>
</dbReference>
<dbReference type="InterPro" id="IPR020904">
    <property type="entry name" value="Sc_DH/Rdtase_CS"/>
</dbReference>
<dbReference type="InterPro" id="IPR057326">
    <property type="entry name" value="KR_dom"/>
</dbReference>
<name>A0ABV3R1Z8_9HYPH</name>
<dbReference type="InterPro" id="IPR051911">
    <property type="entry name" value="SDR_oxidoreductase"/>
</dbReference>
<evidence type="ECO:0000256" key="1">
    <source>
        <dbReference type="ARBA" id="ARBA00006484"/>
    </source>
</evidence>
<keyword evidence="6" id="KW-1185">Reference proteome</keyword>
<dbReference type="CDD" id="cd05374">
    <property type="entry name" value="17beta-HSD-like_SDR_c"/>
    <property type="match status" value="1"/>
</dbReference>
<dbReference type="EMBL" id="JBFOCI010000004">
    <property type="protein sequence ID" value="MEW9807203.1"/>
    <property type="molecule type" value="Genomic_DNA"/>
</dbReference>
<dbReference type="PRINTS" id="PR00080">
    <property type="entry name" value="SDRFAMILY"/>
</dbReference>
<dbReference type="PANTHER" id="PTHR43976:SF16">
    <property type="entry name" value="SHORT-CHAIN DEHYDROGENASE_REDUCTASE FAMILY PROTEIN"/>
    <property type="match status" value="1"/>
</dbReference>
<dbReference type="RefSeq" id="WP_367724363.1">
    <property type="nucleotide sequence ID" value="NZ_JBFOCH010000015.1"/>
</dbReference>
<dbReference type="SMART" id="SM00822">
    <property type="entry name" value="PKS_KR"/>
    <property type="match status" value="1"/>
</dbReference>
<dbReference type="PROSITE" id="PS00061">
    <property type="entry name" value="ADH_SHORT"/>
    <property type="match status" value="1"/>
</dbReference>
<comment type="similarity">
    <text evidence="1 3">Belongs to the short-chain dehydrogenases/reductases (SDR) family.</text>
</comment>
<evidence type="ECO:0000313" key="6">
    <source>
        <dbReference type="Proteomes" id="UP001556196"/>
    </source>
</evidence>
<protein>
    <submittedName>
        <fullName evidence="5">SDR family oxidoreductase</fullName>
        <ecNumber evidence="5">1.1.-.-</ecNumber>
    </submittedName>
</protein>
<evidence type="ECO:0000256" key="2">
    <source>
        <dbReference type="ARBA" id="ARBA00023002"/>
    </source>
</evidence>
<comment type="caution">
    <text evidence="5">The sequence shown here is derived from an EMBL/GenBank/DDBJ whole genome shotgun (WGS) entry which is preliminary data.</text>
</comment>
<dbReference type="SUPFAM" id="SSF51735">
    <property type="entry name" value="NAD(P)-binding Rossmann-fold domains"/>
    <property type="match status" value="1"/>
</dbReference>
<dbReference type="PANTHER" id="PTHR43976">
    <property type="entry name" value="SHORT CHAIN DEHYDROGENASE"/>
    <property type="match status" value="1"/>
</dbReference>
<gene>
    <name evidence="5" type="ORF">ABUE31_14515</name>
</gene>
<reference evidence="5 6" key="1">
    <citation type="submission" date="2024-06" db="EMBL/GenBank/DDBJ databases">
        <authorList>
            <person name="Tuo L."/>
        </authorList>
    </citation>
    <scope>NUCLEOTIDE SEQUENCE [LARGE SCALE GENOMIC DNA]</scope>
    <source>
        <strain evidence="5 6">ZMM04-5</strain>
    </source>
</reference>
<feature type="domain" description="Ketoreductase" evidence="4">
    <location>
        <begin position="3"/>
        <end position="201"/>
    </location>
</feature>
<evidence type="ECO:0000313" key="5">
    <source>
        <dbReference type="EMBL" id="MEW9807203.1"/>
    </source>
</evidence>
<evidence type="ECO:0000259" key="4">
    <source>
        <dbReference type="SMART" id="SM00822"/>
    </source>
</evidence>
<dbReference type="Proteomes" id="UP001556196">
    <property type="component" value="Unassembled WGS sequence"/>
</dbReference>
<accession>A0ABV3R1Z8</accession>
<organism evidence="5 6">
    <name type="scientific">Mesorhizobium marinum</name>
    <dbReference type="NCBI Taxonomy" id="3228790"/>
    <lineage>
        <taxon>Bacteria</taxon>
        <taxon>Pseudomonadati</taxon>
        <taxon>Pseudomonadota</taxon>
        <taxon>Alphaproteobacteria</taxon>
        <taxon>Hyphomicrobiales</taxon>
        <taxon>Phyllobacteriaceae</taxon>
        <taxon>Mesorhizobium</taxon>
    </lineage>
</organism>
<dbReference type="EC" id="1.1.-.-" evidence="5"/>
<keyword evidence="2 5" id="KW-0560">Oxidoreductase</keyword>
<evidence type="ECO:0000256" key="3">
    <source>
        <dbReference type="RuleBase" id="RU000363"/>
    </source>
</evidence>
<dbReference type="Gene3D" id="3.40.50.720">
    <property type="entry name" value="NAD(P)-binding Rossmann-like Domain"/>
    <property type="match status" value="1"/>
</dbReference>
<dbReference type="Pfam" id="PF00106">
    <property type="entry name" value="adh_short"/>
    <property type="match status" value="1"/>
</dbReference>
<sequence length="283" mass="30497">MTKTVLITGCSTGLGRLAARHFAARGWNVVATMRRPETTLADEFPDRVAVTALDVADPDSIRSAIEAGTDRFGGIDTVVNNAGVTMLSIFEATPEHAARRIFETNLFGAMNVIRAALPALRTRGGGTIVNVSSGVGYAAVPLLSLYVASKHALEGLSESLSYELESQNVRIKLVEPGAMRDTAFTASGMAASQEAPVPDGYRAYFDHALTAMLDYPFASTEESAVADTIWRAANDASRRLRYPVGPDVEEYARLRWTTSEDDYLAAMSRLTGQDAWRNATGAR</sequence>
<dbReference type="InterPro" id="IPR036291">
    <property type="entry name" value="NAD(P)-bd_dom_sf"/>
</dbReference>